<dbReference type="PANTHER" id="PTHR37422:SF13">
    <property type="entry name" value="LIPOPOLYSACCHARIDE BIOSYNTHESIS PROTEIN PA4999-RELATED"/>
    <property type="match status" value="1"/>
</dbReference>
<dbReference type="InterPro" id="IPR051533">
    <property type="entry name" value="WaaL-like"/>
</dbReference>
<dbReference type="EMBL" id="BAABIQ010000005">
    <property type="protein sequence ID" value="GAA4785548.1"/>
    <property type="molecule type" value="Genomic_DNA"/>
</dbReference>
<evidence type="ECO:0000313" key="7">
    <source>
        <dbReference type="EMBL" id="GAA4785548.1"/>
    </source>
</evidence>
<evidence type="ECO:0000256" key="5">
    <source>
        <dbReference type="SAM" id="Phobius"/>
    </source>
</evidence>
<feature type="transmembrane region" description="Helical" evidence="5">
    <location>
        <begin position="363"/>
        <end position="390"/>
    </location>
</feature>
<evidence type="ECO:0000256" key="4">
    <source>
        <dbReference type="ARBA" id="ARBA00023136"/>
    </source>
</evidence>
<feature type="transmembrane region" description="Helical" evidence="5">
    <location>
        <begin position="80"/>
        <end position="98"/>
    </location>
</feature>
<organism evidence="7 8">
    <name type="scientific">Olivibacter ginsenosidimutans</name>
    <dbReference type="NCBI Taxonomy" id="1176537"/>
    <lineage>
        <taxon>Bacteria</taxon>
        <taxon>Pseudomonadati</taxon>
        <taxon>Bacteroidota</taxon>
        <taxon>Sphingobacteriia</taxon>
        <taxon>Sphingobacteriales</taxon>
        <taxon>Sphingobacteriaceae</taxon>
        <taxon>Olivibacter</taxon>
    </lineage>
</organism>
<feature type="transmembrane region" description="Helical" evidence="5">
    <location>
        <begin position="110"/>
        <end position="128"/>
    </location>
</feature>
<dbReference type="RefSeq" id="WP_345230799.1">
    <property type="nucleotide sequence ID" value="NZ_BAABIQ010000005.1"/>
</dbReference>
<sequence>MLSIAFLLIFLIVSIVLLYRIQLGFALVVACRLLVPGIVRISLGVVELSLNSSLTLMLYGVLVLNLLLRRPYEVKIFSKFYKPFFVLLGGHFLLAFFGSDMGVSVQMSSLIQLFYTEFSLCFIGWIIYQTEKDVRQFYKIIGITTFFITLYGVICYITLSNPYILLINAIYDPTREGVRFMEEARAGLAGRVQGTATHPLTWGGINLLLFFFFFNYKVFKWRIVNISLLGLLFLNVFFSGSRSALLALILGIAYIVLFSNVKIKTRFITYGFGIFATVVVLLYQVPALSKYQDFFESTLFFWDDSQKSNDDIKGSSASGRLEQLEGSFDMIEKSPLTGLGQGFIKDYSTTFGVHPILKGFESILFMALVETGILGLTLWAFFFFMCFQFIKYAQARLQVYDDMNYIVLRGGLIGYVLFTVFTGIQLTLYLFLILYIMQLKRCMIYEKFQSPLFQLSKTDNFLRSKRMLFN</sequence>
<comment type="caution">
    <text evidence="7">The sequence shown here is derived from an EMBL/GenBank/DDBJ whole genome shotgun (WGS) entry which is preliminary data.</text>
</comment>
<evidence type="ECO:0000256" key="1">
    <source>
        <dbReference type="ARBA" id="ARBA00004141"/>
    </source>
</evidence>
<evidence type="ECO:0000259" key="6">
    <source>
        <dbReference type="Pfam" id="PF04932"/>
    </source>
</evidence>
<keyword evidence="3 5" id="KW-1133">Transmembrane helix</keyword>
<feature type="transmembrane region" description="Helical" evidence="5">
    <location>
        <begin position="200"/>
        <end position="219"/>
    </location>
</feature>
<keyword evidence="4 5" id="KW-0472">Membrane</keyword>
<feature type="transmembrane region" description="Helical" evidence="5">
    <location>
        <begin position="50"/>
        <end position="68"/>
    </location>
</feature>
<keyword evidence="8" id="KW-1185">Reference proteome</keyword>
<dbReference type="InterPro" id="IPR007016">
    <property type="entry name" value="O-antigen_ligase-rel_domated"/>
</dbReference>
<comment type="subcellular location">
    <subcellularLocation>
        <location evidence="1">Membrane</location>
        <topology evidence="1">Multi-pass membrane protein</topology>
    </subcellularLocation>
</comment>
<name>A0ABP9AUM8_9SPHI</name>
<gene>
    <name evidence="7" type="ORF">GCM10023231_11820</name>
</gene>
<accession>A0ABP9AUM8</accession>
<proteinExistence type="predicted"/>
<dbReference type="Pfam" id="PF04932">
    <property type="entry name" value="Wzy_C"/>
    <property type="match status" value="1"/>
</dbReference>
<evidence type="ECO:0000313" key="8">
    <source>
        <dbReference type="Proteomes" id="UP001501411"/>
    </source>
</evidence>
<protein>
    <recommendedName>
        <fullName evidence="6">O-antigen ligase-related domain-containing protein</fullName>
    </recommendedName>
</protein>
<evidence type="ECO:0000256" key="3">
    <source>
        <dbReference type="ARBA" id="ARBA00022989"/>
    </source>
</evidence>
<feature type="transmembrane region" description="Helical" evidence="5">
    <location>
        <begin position="140"/>
        <end position="159"/>
    </location>
</feature>
<dbReference type="Proteomes" id="UP001501411">
    <property type="component" value="Unassembled WGS sequence"/>
</dbReference>
<dbReference type="PANTHER" id="PTHR37422">
    <property type="entry name" value="TEICHURONIC ACID BIOSYNTHESIS PROTEIN TUAE"/>
    <property type="match status" value="1"/>
</dbReference>
<evidence type="ECO:0000256" key="2">
    <source>
        <dbReference type="ARBA" id="ARBA00022692"/>
    </source>
</evidence>
<keyword evidence="2 5" id="KW-0812">Transmembrane</keyword>
<feature type="transmembrane region" description="Helical" evidence="5">
    <location>
        <begin position="267"/>
        <end position="285"/>
    </location>
</feature>
<feature type="transmembrane region" description="Helical" evidence="5">
    <location>
        <begin position="410"/>
        <end position="437"/>
    </location>
</feature>
<feature type="domain" description="O-antigen ligase-related" evidence="6">
    <location>
        <begin position="229"/>
        <end position="380"/>
    </location>
</feature>
<feature type="transmembrane region" description="Helical" evidence="5">
    <location>
        <begin position="231"/>
        <end position="255"/>
    </location>
</feature>
<reference evidence="8" key="1">
    <citation type="journal article" date="2019" name="Int. J. Syst. Evol. Microbiol.">
        <title>The Global Catalogue of Microorganisms (GCM) 10K type strain sequencing project: providing services to taxonomists for standard genome sequencing and annotation.</title>
        <authorList>
            <consortium name="The Broad Institute Genomics Platform"/>
            <consortium name="The Broad Institute Genome Sequencing Center for Infectious Disease"/>
            <person name="Wu L."/>
            <person name="Ma J."/>
        </authorList>
    </citation>
    <scope>NUCLEOTIDE SEQUENCE [LARGE SCALE GENOMIC DNA]</scope>
    <source>
        <strain evidence="8">JCM 18200</strain>
    </source>
</reference>